<dbReference type="InterPro" id="IPR003702">
    <property type="entry name" value="ActCoA_hydro_N"/>
</dbReference>
<dbReference type="SUPFAM" id="SSF100950">
    <property type="entry name" value="NagB/RpiA/CoA transferase-like"/>
    <property type="match status" value="2"/>
</dbReference>
<evidence type="ECO:0000256" key="1">
    <source>
        <dbReference type="ARBA" id="ARBA00009632"/>
    </source>
</evidence>
<evidence type="ECO:0000256" key="2">
    <source>
        <dbReference type="ARBA" id="ARBA00022679"/>
    </source>
</evidence>
<dbReference type="GO" id="GO:0006083">
    <property type="term" value="P:acetate metabolic process"/>
    <property type="evidence" value="ECO:0007669"/>
    <property type="project" value="InterPro"/>
</dbReference>
<dbReference type="InterPro" id="IPR038460">
    <property type="entry name" value="AcetylCoA_hyd_C_sf"/>
</dbReference>
<dbReference type="GO" id="GO:0008775">
    <property type="term" value="F:acetate CoA-transferase activity"/>
    <property type="evidence" value="ECO:0007669"/>
    <property type="project" value="InterPro"/>
</dbReference>
<dbReference type="InterPro" id="IPR046433">
    <property type="entry name" value="ActCoA_hydro"/>
</dbReference>
<evidence type="ECO:0000313" key="4">
    <source>
        <dbReference type="EMBL" id="NLJ23615.1"/>
    </source>
</evidence>
<sequence length="651" mass="72318">MQESLNSESYDREAFWHDIKEKWPGKFRDLERFIFQEIRPGNRIFVGTGCGEPQHLVRSLLEFVKERPKAFLDAELINIVTLGVAPYTDEKFQSNFRLNSFFIGDHTRNAVNRGEADYTPIFLSNLPQLIRSERIPLDVALIQTTLPDKDGRLNLGVSVDIVRTAVEKAGIVIAQPNSHMPAINGDGWIRMDDVDYLIPWDEPLLEYIEDVPGEIAQRIGKYVARIVEDGSTIQVGYGSIPNAIVSSLKKKKHLGVHSELLSDGIAGLIRDGVVDNSNKSINPGKTIATFCMGHRSTYDFLRNNDSIEFRTIDYTNNPLIIAQNSKMIAINSALEIDLTGQATAESLGHSFYSGIGGQADFMRGTAIAPGGKTVLALPSTALVTSADSSDDEASQKGGRVSRIVPFLGEGAGVTLTRGDIHYVVTEYGIAYLHGKSIRERAMALIAIAHPLFRLWLIEEAKRMHLIYPDQAFIPGVQGEYPEELEAWKTTRTGLGILLRPVKISDEPLLKDFFYSLSDESMYQRFISARRDIPHQELQKFAAVDYFQKMVLVATVEEDGIESICGLGQYGINSDMFTADVALVVRDDCQNHGIGGELLAYLTYLAKRQGLLGFTAEVLAGNDPVFHLFKKMGFAVSKRRDSGVYELVAMFP</sequence>
<comment type="similarity">
    <text evidence="1">Belongs to the acetyl-CoA hydrolase/transferase family.</text>
</comment>
<organism evidence="4 5">
    <name type="scientific">Methanothrix soehngenii</name>
    <name type="common">Methanosaeta concilii</name>
    <dbReference type="NCBI Taxonomy" id="2223"/>
    <lineage>
        <taxon>Archaea</taxon>
        <taxon>Methanobacteriati</taxon>
        <taxon>Methanobacteriota</taxon>
        <taxon>Stenosarchaea group</taxon>
        <taxon>Methanomicrobia</taxon>
        <taxon>Methanotrichales</taxon>
        <taxon>Methanotrichaceae</taxon>
        <taxon>Methanothrix</taxon>
    </lineage>
</organism>
<dbReference type="GO" id="GO:0016747">
    <property type="term" value="F:acyltransferase activity, transferring groups other than amino-acyl groups"/>
    <property type="evidence" value="ECO:0007669"/>
    <property type="project" value="InterPro"/>
</dbReference>
<evidence type="ECO:0000313" key="5">
    <source>
        <dbReference type="Proteomes" id="UP000544742"/>
    </source>
</evidence>
<reference evidence="4 5" key="1">
    <citation type="journal article" date="2020" name="Biotechnol. Biofuels">
        <title>New insights from the biogas microbiome by comprehensive genome-resolved metagenomics of nearly 1600 species originating from multiple anaerobic digesters.</title>
        <authorList>
            <person name="Campanaro S."/>
            <person name="Treu L."/>
            <person name="Rodriguez-R L.M."/>
            <person name="Kovalovszki A."/>
            <person name="Ziels R.M."/>
            <person name="Maus I."/>
            <person name="Zhu X."/>
            <person name="Kougias P.G."/>
            <person name="Basile A."/>
            <person name="Luo G."/>
            <person name="Schluter A."/>
            <person name="Konstantinidis K.T."/>
            <person name="Angelidaki I."/>
        </authorList>
    </citation>
    <scope>NUCLEOTIDE SEQUENCE [LARGE SCALE GENOMIC DNA]</scope>
    <source>
        <strain evidence="4">AS27yjCOA_157</strain>
    </source>
</reference>
<dbReference type="InterPro" id="IPR037171">
    <property type="entry name" value="NagB/RpiA_transferase-like"/>
</dbReference>
<dbReference type="InterPro" id="IPR026888">
    <property type="entry name" value="AcetylCoA_hyd_C"/>
</dbReference>
<accession>A0A7K4AL78</accession>
<comment type="caution">
    <text evidence="4">The sequence shown here is derived from an EMBL/GenBank/DDBJ whole genome shotgun (WGS) entry which is preliminary data.</text>
</comment>
<dbReference type="SUPFAM" id="SSF55729">
    <property type="entry name" value="Acyl-CoA N-acyltransferases (Nat)"/>
    <property type="match status" value="1"/>
</dbReference>
<gene>
    <name evidence="4" type="ORF">GX426_11000</name>
</gene>
<protein>
    <submittedName>
        <fullName evidence="4">GNAT family N-acetyltransferase</fullName>
    </submittedName>
</protein>
<dbReference type="Proteomes" id="UP000544742">
    <property type="component" value="Unassembled WGS sequence"/>
</dbReference>
<dbReference type="EMBL" id="JAAYUN010000207">
    <property type="protein sequence ID" value="NLJ23615.1"/>
    <property type="molecule type" value="Genomic_DNA"/>
</dbReference>
<dbReference type="Pfam" id="PF13336">
    <property type="entry name" value="AcetylCoA_hyd_C"/>
    <property type="match status" value="1"/>
</dbReference>
<dbReference type="PANTHER" id="PTHR21432:SF20">
    <property type="entry name" value="ACETYL-COA HYDROLASE"/>
    <property type="match status" value="1"/>
</dbReference>
<feature type="domain" description="N-acetyltransferase" evidence="3">
    <location>
        <begin position="496"/>
        <end position="651"/>
    </location>
</feature>
<dbReference type="Gene3D" id="3.40.630.30">
    <property type="match status" value="1"/>
</dbReference>
<dbReference type="Gene3D" id="3.40.1080.10">
    <property type="entry name" value="Glutaconate Coenzyme A-transferase"/>
    <property type="match status" value="1"/>
</dbReference>
<dbReference type="Pfam" id="PF00583">
    <property type="entry name" value="Acetyltransf_1"/>
    <property type="match status" value="1"/>
</dbReference>
<dbReference type="InterPro" id="IPR016181">
    <property type="entry name" value="Acyl_CoA_acyltransferase"/>
</dbReference>
<dbReference type="Gene3D" id="3.40.1080.20">
    <property type="entry name" value="Acetyl-CoA hydrolase/transferase C-terminal domain"/>
    <property type="match status" value="1"/>
</dbReference>
<evidence type="ECO:0000259" key="3">
    <source>
        <dbReference type="PROSITE" id="PS51186"/>
    </source>
</evidence>
<dbReference type="Pfam" id="PF02550">
    <property type="entry name" value="AcetylCoA_hydro"/>
    <property type="match status" value="1"/>
</dbReference>
<dbReference type="PANTHER" id="PTHR21432">
    <property type="entry name" value="ACETYL-COA HYDROLASE-RELATED"/>
    <property type="match status" value="1"/>
</dbReference>
<dbReference type="AlphaFoldDB" id="A0A7K4AL78"/>
<name>A0A7K4AL78_METSH</name>
<dbReference type="Gene3D" id="3.30.750.70">
    <property type="entry name" value="4-hydroxybutyrate coenzyme like domains"/>
    <property type="match status" value="1"/>
</dbReference>
<dbReference type="PROSITE" id="PS51186">
    <property type="entry name" value="GNAT"/>
    <property type="match status" value="1"/>
</dbReference>
<keyword evidence="2 4" id="KW-0808">Transferase</keyword>
<dbReference type="RefSeq" id="WP_273271720.1">
    <property type="nucleotide sequence ID" value="NZ_DAITGN010000141.1"/>
</dbReference>
<dbReference type="InterPro" id="IPR000182">
    <property type="entry name" value="GNAT_dom"/>
</dbReference>
<proteinExistence type="inferred from homology"/>